<gene>
    <name evidence="2" type="ORF">PUNSTDRAFT_47893</name>
</gene>
<accession>R7S0H9</accession>
<dbReference type="InterPro" id="IPR002575">
    <property type="entry name" value="Aminoglycoside_PTrfase"/>
</dbReference>
<keyword evidence="2" id="KW-0808">Transferase</keyword>
<sequence length="551" mass="62355">MGYARINHTILRRLSKAVEADPEGDLEGILHNLYTSYPRLRAASDRKAKKLALLEKNIDKLAPSTVTNAPSTTKGLSPPSFLKAVDHDTVEVVVPLEAEVISVLRSEGTPGQPISEAILQLLRSRPPLYACGGACVIPLSDTVVAKFSDEDCRCEIAMLQFLDTHVPTVNAPKFLGLANVGPRACMFMTRLSGETLEKRWPDLCDSQKRQVRDLLDKMLHSLRTFELPAGSPFGSVTEQRICKDTRQSTHRSIPNSITTEQQFNEFISTCNSSRVAPRYRNWISSLLRTNHRILLTHGDLHPANIIVHTDDDARISVGIIDWEMAGYYPEYWEMLKALNTRAVDDRSDWWDWLPPSILGYDIEVVIDRYMEKALGLWCKNGYHLWQFGDAGWIEPQRDSIFHVSFSIAASTAEAWIRLPMPTATLAVAIYRPQENSKSHWALWLSVTTDGVVEDIIYHAAGEPGALALEIRHHNPRQSRRISQIIYVSDLDSERDIQEVRDIMDSQPLLNDIPVWGCQDWVMEALDTMDEEEVLDTTWPEAKEQLMAVFKN</sequence>
<reference evidence="3" key="1">
    <citation type="journal article" date="2012" name="Science">
        <title>The Paleozoic origin of enzymatic lignin decomposition reconstructed from 31 fungal genomes.</title>
        <authorList>
            <person name="Floudas D."/>
            <person name="Binder M."/>
            <person name="Riley R."/>
            <person name="Barry K."/>
            <person name="Blanchette R.A."/>
            <person name="Henrissat B."/>
            <person name="Martinez A.T."/>
            <person name="Otillar R."/>
            <person name="Spatafora J.W."/>
            <person name="Yadav J.S."/>
            <person name="Aerts A."/>
            <person name="Benoit I."/>
            <person name="Boyd A."/>
            <person name="Carlson A."/>
            <person name="Copeland A."/>
            <person name="Coutinho P.M."/>
            <person name="de Vries R.P."/>
            <person name="Ferreira P."/>
            <person name="Findley K."/>
            <person name="Foster B."/>
            <person name="Gaskell J."/>
            <person name="Glotzer D."/>
            <person name="Gorecki P."/>
            <person name="Heitman J."/>
            <person name="Hesse C."/>
            <person name="Hori C."/>
            <person name="Igarashi K."/>
            <person name="Jurgens J.A."/>
            <person name="Kallen N."/>
            <person name="Kersten P."/>
            <person name="Kohler A."/>
            <person name="Kuees U."/>
            <person name="Kumar T.K.A."/>
            <person name="Kuo A."/>
            <person name="LaButti K."/>
            <person name="Larrondo L.F."/>
            <person name="Lindquist E."/>
            <person name="Ling A."/>
            <person name="Lombard V."/>
            <person name="Lucas S."/>
            <person name="Lundell T."/>
            <person name="Martin R."/>
            <person name="McLaughlin D.J."/>
            <person name="Morgenstern I."/>
            <person name="Morin E."/>
            <person name="Murat C."/>
            <person name="Nagy L.G."/>
            <person name="Nolan M."/>
            <person name="Ohm R.A."/>
            <person name="Patyshakuliyeva A."/>
            <person name="Rokas A."/>
            <person name="Ruiz-Duenas F.J."/>
            <person name="Sabat G."/>
            <person name="Salamov A."/>
            <person name="Samejima M."/>
            <person name="Schmutz J."/>
            <person name="Slot J.C."/>
            <person name="St John F."/>
            <person name="Stenlid J."/>
            <person name="Sun H."/>
            <person name="Sun S."/>
            <person name="Syed K."/>
            <person name="Tsang A."/>
            <person name="Wiebenga A."/>
            <person name="Young D."/>
            <person name="Pisabarro A."/>
            <person name="Eastwood D.C."/>
            <person name="Martin F."/>
            <person name="Cullen D."/>
            <person name="Grigoriev I.V."/>
            <person name="Hibbett D.S."/>
        </authorList>
    </citation>
    <scope>NUCLEOTIDE SEQUENCE [LARGE SCALE GENOMIC DNA]</scope>
    <source>
        <strain evidence="3">HHB-11173 SS5</strain>
    </source>
</reference>
<dbReference type="Pfam" id="PF01636">
    <property type="entry name" value="APH"/>
    <property type="match status" value="1"/>
</dbReference>
<dbReference type="GeneID" id="18882925"/>
<dbReference type="HOGENOM" id="CLU_494433_0_0_1"/>
<dbReference type="Proteomes" id="UP000054196">
    <property type="component" value="Unassembled WGS sequence"/>
</dbReference>
<dbReference type="SUPFAM" id="SSF56112">
    <property type="entry name" value="Protein kinase-like (PK-like)"/>
    <property type="match status" value="1"/>
</dbReference>
<dbReference type="EMBL" id="JH687558">
    <property type="protein sequence ID" value="EIN03905.1"/>
    <property type="molecule type" value="Genomic_DNA"/>
</dbReference>
<dbReference type="RefSeq" id="XP_007388963.1">
    <property type="nucleotide sequence ID" value="XM_007388901.1"/>
</dbReference>
<dbReference type="PANTHER" id="PTHR21310:SF54">
    <property type="entry name" value="AMINOGLYCOSIDE PHOSPHOTRANSFERASE DOMAIN-CONTAINING PROTEIN"/>
    <property type="match status" value="1"/>
</dbReference>
<proteinExistence type="predicted"/>
<dbReference type="eggNOG" id="ENOG502S1T8">
    <property type="taxonomic scope" value="Eukaryota"/>
</dbReference>
<dbReference type="AlphaFoldDB" id="R7S0H9"/>
<dbReference type="Pfam" id="PF20174">
    <property type="entry name" value="DUF6540"/>
    <property type="match status" value="1"/>
</dbReference>
<dbReference type="PANTHER" id="PTHR21310">
    <property type="entry name" value="AMINOGLYCOSIDE PHOSPHOTRANSFERASE-RELATED-RELATED"/>
    <property type="match status" value="1"/>
</dbReference>
<evidence type="ECO:0000313" key="2">
    <source>
        <dbReference type="EMBL" id="EIN03905.1"/>
    </source>
</evidence>
<dbReference type="InterPro" id="IPR051678">
    <property type="entry name" value="AGP_Transferase"/>
</dbReference>
<keyword evidence="3" id="KW-1185">Reference proteome</keyword>
<dbReference type="InterPro" id="IPR046670">
    <property type="entry name" value="DUF6540"/>
</dbReference>
<dbReference type="Gene3D" id="3.90.1200.10">
    <property type="match status" value="1"/>
</dbReference>
<feature type="domain" description="Aminoglycoside phosphotransferase" evidence="1">
    <location>
        <begin position="149"/>
        <end position="340"/>
    </location>
</feature>
<dbReference type="OrthoDB" id="5404599at2759"/>
<name>R7S0H9_PUNST</name>
<keyword evidence="2" id="KW-0418">Kinase</keyword>
<dbReference type="GO" id="GO:0016301">
    <property type="term" value="F:kinase activity"/>
    <property type="evidence" value="ECO:0007669"/>
    <property type="project" value="UniProtKB-KW"/>
</dbReference>
<dbReference type="OMA" id="SPYEEDD"/>
<organism evidence="2 3">
    <name type="scientific">Punctularia strigosozonata (strain HHB-11173)</name>
    <name type="common">White-rot fungus</name>
    <dbReference type="NCBI Taxonomy" id="741275"/>
    <lineage>
        <taxon>Eukaryota</taxon>
        <taxon>Fungi</taxon>
        <taxon>Dikarya</taxon>
        <taxon>Basidiomycota</taxon>
        <taxon>Agaricomycotina</taxon>
        <taxon>Agaricomycetes</taxon>
        <taxon>Corticiales</taxon>
        <taxon>Punctulariaceae</taxon>
        <taxon>Punctularia</taxon>
    </lineage>
</organism>
<dbReference type="InterPro" id="IPR011009">
    <property type="entry name" value="Kinase-like_dom_sf"/>
</dbReference>
<protein>
    <submittedName>
        <fullName evidence="2">Kinase-like protein</fullName>
    </submittedName>
</protein>
<dbReference type="KEGG" id="psq:PUNSTDRAFT_47893"/>
<evidence type="ECO:0000259" key="1">
    <source>
        <dbReference type="Pfam" id="PF01636"/>
    </source>
</evidence>
<evidence type="ECO:0000313" key="3">
    <source>
        <dbReference type="Proteomes" id="UP000054196"/>
    </source>
</evidence>